<feature type="transmembrane region" description="Helical" evidence="1">
    <location>
        <begin position="153"/>
        <end position="173"/>
    </location>
</feature>
<dbReference type="HOGENOM" id="CLU_1500868_0_0_7"/>
<keyword evidence="3" id="KW-1185">Reference proteome</keyword>
<protein>
    <recommendedName>
        <fullName evidence="4">DUF1640 domain-containing protein</fullName>
    </recommendedName>
</protein>
<dbReference type="Proteomes" id="UP000019141">
    <property type="component" value="Unassembled WGS sequence"/>
</dbReference>
<proteinExistence type="predicted"/>
<gene>
    <name evidence="2" type="ORF">ETSY1_35020</name>
</gene>
<evidence type="ECO:0000256" key="1">
    <source>
        <dbReference type="SAM" id="Phobius"/>
    </source>
</evidence>
<comment type="caution">
    <text evidence="2">The sequence shown here is derived from an EMBL/GenBank/DDBJ whole genome shotgun (WGS) entry which is preliminary data.</text>
</comment>
<sequence>MKPTEQHREYVMTFDTLAASKRLQAAGISEAHADAYVGLLQEVLTAQERTLASKTDLAVLHREIQLELETFRGEIRTELKAFQGEIRTELKAFQGEIRTELETLRGEVFTEIANVRTEMQGIRADFADRFGRVEGRIGGLEGRIGRVEGQLTVMTRLMWVMATFMIGLFGLAIKQAFFP</sequence>
<dbReference type="EMBL" id="AZHW01001072">
    <property type="protein sequence ID" value="ETW94401.1"/>
    <property type="molecule type" value="Genomic_DNA"/>
</dbReference>
<dbReference type="Gene3D" id="1.20.58.130">
    <property type="match status" value="1"/>
</dbReference>
<keyword evidence="1" id="KW-1133">Transmembrane helix</keyword>
<name>W4LAR4_ENTF1</name>
<evidence type="ECO:0008006" key="4">
    <source>
        <dbReference type="Google" id="ProtNLM"/>
    </source>
</evidence>
<keyword evidence="1" id="KW-0812">Transmembrane</keyword>
<dbReference type="AlphaFoldDB" id="W4LAR4"/>
<evidence type="ECO:0000313" key="2">
    <source>
        <dbReference type="EMBL" id="ETW94401.1"/>
    </source>
</evidence>
<organism evidence="2 3">
    <name type="scientific">Entotheonella factor</name>
    <dbReference type="NCBI Taxonomy" id="1429438"/>
    <lineage>
        <taxon>Bacteria</taxon>
        <taxon>Pseudomonadati</taxon>
        <taxon>Nitrospinota/Tectimicrobiota group</taxon>
        <taxon>Candidatus Tectimicrobiota</taxon>
        <taxon>Candidatus Entotheonellia</taxon>
        <taxon>Candidatus Entotheonellales</taxon>
        <taxon>Candidatus Entotheonellaceae</taxon>
        <taxon>Candidatus Entotheonella</taxon>
    </lineage>
</organism>
<keyword evidence="1" id="KW-0472">Membrane</keyword>
<reference evidence="2 3" key="1">
    <citation type="journal article" date="2014" name="Nature">
        <title>An environmental bacterial taxon with a large and distinct metabolic repertoire.</title>
        <authorList>
            <person name="Wilson M.C."/>
            <person name="Mori T."/>
            <person name="Ruckert C."/>
            <person name="Uria A.R."/>
            <person name="Helf M.J."/>
            <person name="Takada K."/>
            <person name="Gernert C."/>
            <person name="Steffens U.A."/>
            <person name="Heycke N."/>
            <person name="Schmitt S."/>
            <person name="Rinke C."/>
            <person name="Helfrich E.J."/>
            <person name="Brachmann A.O."/>
            <person name="Gurgui C."/>
            <person name="Wakimoto T."/>
            <person name="Kracht M."/>
            <person name="Crusemann M."/>
            <person name="Hentschel U."/>
            <person name="Abe I."/>
            <person name="Matsunaga S."/>
            <person name="Kalinowski J."/>
            <person name="Takeyama H."/>
            <person name="Piel J."/>
        </authorList>
    </citation>
    <scope>NUCLEOTIDE SEQUENCE [LARGE SCALE GENOMIC DNA]</scope>
    <source>
        <strain evidence="3">TSY1</strain>
    </source>
</reference>
<accession>W4LAR4</accession>
<evidence type="ECO:0000313" key="3">
    <source>
        <dbReference type="Proteomes" id="UP000019141"/>
    </source>
</evidence>